<dbReference type="AlphaFoldDB" id="A0A2U1D0B4"/>
<dbReference type="Pfam" id="PF05258">
    <property type="entry name" value="DciA"/>
    <property type="match status" value="1"/>
</dbReference>
<gene>
    <name evidence="1" type="ORF">C8D92_10136</name>
</gene>
<dbReference type="RefSeq" id="WP_116918112.1">
    <property type="nucleotide sequence ID" value="NZ_QEKQ01000001.1"/>
</dbReference>
<sequence>MKPHPSRLRLNAQEAPGATLERLLEAAEHHQALEQRVLTAIPAELASGCRFVAYRDGDLTLSAPNSVHASQLRLRQRDVVNELRQDPDFRHLWRLKVRVVPQGKPPAGLSPAPPISTENARLLMEEAGHTKDEDLRQVLERLARHARD</sequence>
<evidence type="ECO:0000313" key="2">
    <source>
        <dbReference type="Proteomes" id="UP000245887"/>
    </source>
</evidence>
<evidence type="ECO:0000313" key="1">
    <source>
        <dbReference type="EMBL" id="PVY78833.1"/>
    </source>
</evidence>
<dbReference type="EMBL" id="QEKQ01000001">
    <property type="protein sequence ID" value="PVY78833.1"/>
    <property type="molecule type" value="Genomic_DNA"/>
</dbReference>
<name>A0A2U1D0B4_9GAMM</name>
<dbReference type="InterPro" id="IPR007922">
    <property type="entry name" value="DciA-like"/>
</dbReference>
<comment type="caution">
    <text evidence="1">The sequence shown here is derived from an EMBL/GenBank/DDBJ whole genome shotgun (WGS) entry which is preliminary data.</text>
</comment>
<dbReference type="OrthoDB" id="6365214at2"/>
<protein>
    <recommendedName>
        <fullName evidence="3">DUF721 domain-containing protein</fullName>
    </recommendedName>
</protein>
<proteinExistence type="predicted"/>
<accession>A0A2U1D0B4</accession>
<dbReference type="Proteomes" id="UP000245887">
    <property type="component" value="Unassembled WGS sequence"/>
</dbReference>
<evidence type="ECO:0008006" key="3">
    <source>
        <dbReference type="Google" id="ProtNLM"/>
    </source>
</evidence>
<organism evidence="1 2">
    <name type="scientific">Tamilnaduibacter salinus</name>
    <dbReference type="NCBI Taxonomy" id="1484056"/>
    <lineage>
        <taxon>Bacteria</taxon>
        <taxon>Pseudomonadati</taxon>
        <taxon>Pseudomonadota</taxon>
        <taxon>Gammaproteobacteria</taxon>
        <taxon>Pseudomonadales</taxon>
        <taxon>Marinobacteraceae</taxon>
        <taxon>Tamilnaduibacter</taxon>
    </lineage>
</organism>
<reference evidence="1 2" key="1">
    <citation type="submission" date="2018-04" db="EMBL/GenBank/DDBJ databases">
        <title>Genomic Encyclopedia of Type Strains, Phase IV (KMG-IV): sequencing the most valuable type-strain genomes for metagenomic binning, comparative biology and taxonomic classification.</title>
        <authorList>
            <person name="Goeker M."/>
        </authorList>
    </citation>
    <scope>NUCLEOTIDE SEQUENCE [LARGE SCALE GENOMIC DNA]</scope>
    <source>
        <strain evidence="1 2">DSM 28688</strain>
    </source>
</reference>